<dbReference type="RefSeq" id="WP_053834706.1">
    <property type="nucleotide sequence ID" value="NZ_CXOI01000019.1"/>
</dbReference>
<evidence type="ECO:0000256" key="3">
    <source>
        <dbReference type="SAM" id="SignalP"/>
    </source>
</evidence>
<keyword evidence="3" id="KW-0732">Signal</keyword>
<evidence type="ECO:0000256" key="2">
    <source>
        <dbReference type="SAM" id="MobiDB-lite"/>
    </source>
</evidence>
<dbReference type="InterPro" id="IPR025419">
    <property type="entry name" value="DUF4142"/>
</dbReference>
<evidence type="ECO:0000313" key="6">
    <source>
        <dbReference type="Proteomes" id="UP000046187"/>
    </source>
</evidence>
<feature type="domain" description="DUF4142" evidence="4">
    <location>
        <begin position="74"/>
        <end position="195"/>
    </location>
</feature>
<dbReference type="PANTHER" id="PTHR38593">
    <property type="entry name" value="BLR2558 PROTEIN"/>
    <property type="match status" value="1"/>
</dbReference>
<dbReference type="AlphaFoldDB" id="A0A0K2ZK02"/>
<feature type="compositionally biased region" description="Low complexity" evidence="2">
    <location>
        <begin position="31"/>
        <end position="46"/>
    </location>
</feature>
<name>A0A0K2ZK02_9XANT</name>
<gene>
    <name evidence="5" type="ORF">XTALMG727_1270</name>
</gene>
<dbReference type="EMBL" id="CXOI01000019">
    <property type="protein sequence ID" value="CTP85272.1"/>
    <property type="molecule type" value="Genomic_DNA"/>
</dbReference>
<evidence type="ECO:0000313" key="5">
    <source>
        <dbReference type="EMBL" id="CTP85272.1"/>
    </source>
</evidence>
<reference evidence="6" key="1">
    <citation type="submission" date="2015-07" db="EMBL/GenBank/DDBJ databases">
        <authorList>
            <person name="Wibberg D."/>
        </authorList>
    </citation>
    <scope>NUCLEOTIDE SEQUENCE [LARGE SCALE GENOMIC DNA]</scope>
</reference>
<feature type="coiled-coil region" evidence="1">
    <location>
        <begin position="168"/>
        <end position="198"/>
    </location>
</feature>
<accession>A0A0K2ZK02</accession>
<feature type="chain" id="PRO_5005492532" description="DUF4142 domain-containing protein" evidence="3">
    <location>
        <begin position="21"/>
        <end position="200"/>
    </location>
</feature>
<sequence>MTPRRITTRLSILAALAAMALSGCGKPGDQTSRTAPATSPAPTAAPVGGESGRAPIAGDASAKAMLQVLEGNAVALSQQALSRNVSGSVADFAREVVAAHQGAAAADAGKGGPGDAQKIAAQVAKGKAQLQALDQEKDDSAYMNAYMATMVRSYSDALTVIDAELVPAAQQDATRQELQQARKRIAEQLERAQALASARY</sequence>
<evidence type="ECO:0000256" key="1">
    <source>
        <dbReference type="SAM" id="Coils"/>
    </source>
</evidence>
<evidence type="ECO:0000259" key="4">
    <source>
        <dbReference type="Pfam" id="PF13628"/>
    </source>
</evidence>
<dbReference type="PANTHER" id="PTHR38593:SF1">
    <property type="entry name" value="BLR2558 PROTEIN"/>
    <property type="match status" value="1"/>
</dbReference>
<dbReference type="PROSITE" id="PS51257">
    <property type="entry name" value="PROKAR_LIPOPROTEIN"/>
    <property type="match status" value="1"/>
</dbReference>
<keyword evidence="1" id="KW-0175">Coiled coil</keyword>
<proteinExistence type="predicted"/>
<keyword evidence="6" id="KW-1185">Reference proteome</keyword>
<feature type="signal peptide" evidence="3">
    <location>
        <begin position="1"/>
        <end position="20"/>
    </location>
</feature>
<organism evidence="5 6">
    <name type="scientific">Xanthomonas graminis pv. arrhenatheri LMG 727</name>
    <dbReference type="NCBI Taxonomy" id="1195923"/>
    <lineage>
        <taxon>Bacteria</taxon>
        <taxon>Pseudomonadati</taxon>
        <taxon>Pseudomonadota</taxon>
        <taxon>Gammaproteobacteria</taxon>
        <taxon>Lysobacterales</taxon>
        <taxon>Lysobacteraceae</taxon>
        <taxon>Xanthomonas</taxon>
        <taxon>Xanthomonas translucens group</taxon>
        <taxon>Xanthomonas graminis</taxon>
    </lineage>
</organism>
<dbReference type="Pfam" id="PF13628">
    <property type="entry name" value="DUF4142"/>
    <property type="match status" value="1"/>
</dbReference>
<feature type="region of interest" description="Disordered" evidence="2">
    <location>
        <begin position="25"/>
        <end position="56"/>
    </location>
</feature>
<protein>
    <recommendedName>
        <fullName evidence="4">DUF4142 domain-containing protein</fullName>
    </recommendedName>
</protein>
<dbReference type="Proteomes" id="UP000046187">
    <property type="component" value="Unassembled WGS sequence"/>
</dbReference>